<evidence type="ECO:0000313" key="5">
    <source>
        <dbReference type="Proteomes" id="UP000298493"/>
    </source>
</evidence>
<dbReference type="Gene3D" id="3.30.1120.90">
    <property type="entry name" value="Nucleosome assembly protein"/>
    <property type="match status" value="1"/>
</dbReference>
<gene>
    <name evidence="4" type="ORF">E6O75_ATG11374</name>
</gene>
<accession>A0A4Z1NL74</accession>
<organism evidence="4 5">
    <name type="scientific">Venturia nashicola</name>
    <dbReference type="NCBI Taxonomy" id="86259"/>
    <lineage>
        <taxon>Eukaryota</taxon>
        <taxon>Fungi</taxon>
        <taxon>Dikarya</taxon>
        <taxon>Ascomycota</taxon>
        <taxon>Pezizomycotina</taxon>
        <taxon>Dothideomycetes</taxon>
        <taxon>Pleosporomycetidae</taxon>
        <taxon>Venturiales</taxon>
        <taxon>Venturiaceae</taxon>
        <taxon>Venturia</taxon>
    </lineage>
</organism>
<dbReference type="Proteomes" id="UP000298493">
    <property type="component" value="Unassembled WGS sequence"/>
</dbReference>
<dbReference type="InterPro" id="IPR037231">
    <property type="entry name" value="NAP-like_sf"/>
</dbReference>
<feature type="region of interest" description="Disordered" evidence="3">
    <location>
        <begin position="221"/>
        <end position="251"/>
    </location>
</feature>
<protein>
    <submittedName>
        <fullName evidence="4">Putative nap family protein</fullName>
    </submittedName>
</protein>
<dbReference type="AlphaFoldDB" id="A0A4Z1NL74"/>
<dbReference type="GO" id="GO:0005634">
    <property type="term" value="C:nucleus"/>
    <property type="evidence" value="ECO:0007669"/>
    <property type="project" value="InterPro"/>
</dbReference>
<comment type="similarity">
    <text evidence="1 2">Belongs to the nucleosome assembly protein (NAP) family.</text>
</comment>
<evidence type="ECO:0000256" key="1">
    <source>
        <dbReference type="ARBA" id="ARBA00009947"/>
    </source>
</evidence>
<evidence type="ECO:0000256" key="2">
    <source>
        <dbReference type="RuleBase" id="RU003876"/>
    </source>
</evidence>
<dbReference type="EMBL" id="SNSC02000026">
    <property type="protein sequence ID" value="TID13458.1"/>
    <property type="molecule type" value="Genomic_DNA"/>
</dbReference>
<reference evidence="4 5" key="1">
    <citation type="submission" date="2019-04" db="EMBL/GenBank/DDBJ databases">
        <title>High contiguity whole genome sequence and gene annotation resource for two Venturia nashicola isolates.</title>
        <authorList>
            <person name="Prokchorchik M."/>
            <person name="Won K."/>
            <person name="Lee Y."/>
            <person name="Choi E.D."/>
            <person name="Segonzac C."/>
            <person name="Sohn K.H."/>
        </authorList>
    </citation>
    <scope>NUCLEOTIDE SEQUENCE [LARGE SCALE GENOMIC DNA]</scope>
    <source>
        <strain evidence="4 5">PRI2</strain>
    </source>
</reference>
<dbReference type="GO" id="GO:0006334">
    <property type="term" value="P:nucleosome assembly"/>
    <property type="evidence" value="ECO:0007669"/>
    <property type="project" value="InterPro"/>
</dbReference>
<dbReference type="OrthoDB" id="19419at2759"/>
<name>A0A4Z1NL74_9PEZI</name>
<feature type="compositionally biased region" description="Acidic residues" evidence="3">
    <location>
        <begin position="237"/>
        <end position="251"/>
    </location>
</feature>
<sequence length="335" mass="38088">MTATEIPETNVTYEQLIQLEYDFNDAEDEILRHSYKLEAPLYERRSTLVAEIPNFWALVLEQAPPEVDQYIQPSDSQVFAECLKNISIDRFELDTVPKSFSLKFEFSENEWFTDKVLEKKFYYRRANDNWTGHVSEPVKVNWKSEKNDLTKGLTDAALKLWQAKAKSASAPINGKSAAKPSKEHTDLAKKLERHDPTAAGFFTLFAFVSERRYVTAEESVKANAAEKTRRAKQLAGEEVESPDEEAESDDAEVEVCPFGADLALIILEDVWPNAIKYFTQAQEVDDEQLSELDFEEIDDDSDMEVDIRSLVKGNGSKRKEKSSDGDSPPPKARKV</sequence>
<dbReference type="PANTHER" id="PTHR11875">
    <property type="entry name" value="TESTIS-SPECIFIC Y-ENCODED PROTEIN"/>
    <property type="match status" value="1"/>
</dbReference>
<dbReference type="Pfam" id="PF00956">
    <property type="entry name" value="NAP"/>
    <property type="match status" value="1"/>
</dbReference>
<feature type="region of interest" description="Disordered" evidence="3">
    <location>
        <begin position="310"/>
        <end position="335"/>
    </location>
</feature>
<keyword evidence="5" id="KW-1185">Reference proteome</keyword>
<evidence type="ECO:0000313" key="4">
    <source>
        <dbReference type="EMBL" id="TID13458.1"/>
    </source>
</evidence>
<dbReference type="STRING" id="86259.A0A4Z1NL74"/>
<comment type="caution">
    <text evidence="4">The sequence shown here is derived from an EMBL/GenBank/DDBJ whole genome shotgun (WGS) entry which is preliminary data.</text>
</comment>
<evidence type="ECO:0000256" key="3">
    <source>
        <dbReference type="SAM" id="MobiDB-lite"/>
    </source>
</evidence>
<dbReference type="InterPro" id="IPR002164">
    <property type="entry name" value="NAP_family"/>
</dbReference>
<proteinExistence type="inferred from homology"/>
<dbReference type="SUPFAM" id="SSF143113">
    <property type="entry name" value="NAP-like"/>
    <property type="match status" value="1"/>
</dbReference>